<organism evidence="6 7">
    <name type="scientific">Chryseobacterium joostei</name>
    <dbReference type="NCBI Taxonomy" id="112234"/>
    <lineage>
        <taxon>Bacteria</taxon>
        <taxon>Pseudomonadati</taxon>
        <taxon>Bacteroidota</taxon>
        <taxon>Flavobacteriia</taxon>
        <taxon>Flavobacteriales</taxon>
        <taxon>Weeksellaceae</taxon>
        <taxon>Chryseobacterium group</taxon>
        <taxon>Chryseobacterium</taxon>
    </lineage>
</organism>
<dbReference type="InterPro" id="IPR029044">
    <property type="entry name" value="Nucleotide-diphossugar_trans"/>
</dbReference>
<evidence type="ECO:0000313" key="5">
    <source>
        <dbReference type="EMBL" id="AZB02266.1"/>
    </source>
</evidence>
<evidence type="ECO:0000256" key="2">
    <source>
        <dbReference type="ARBA" id="ARBA00022676"/>
    </source>
</evidence>
<dbReference type="InterPro" id="IPR001173">
    <property type="entry name" value="Glyco_trans_2-like"/>
</dbReference>
<dbReference type="Proteomes" id="UP000186106">
    <property type="component" value="Unassembled WGS sequence"/>
</dbReference>
<gene>
    <name evidence="5" type="ORF">EG359_09470</name>
    <name evidence="6" type="ORF">SAMN05421768_102541</name>
</gene>
<dbReference type="EMBL" id="FTNZ01000002">
    <property type="protein sequence ID" value="SIS31729.1"/>
    <property type="molecule type" value="Genomic_DNA"/>
</dbReference>
<name>A0A1N7I3S9_9FLAO</name>
<protein>
    <submittedName>
        <fullName evidence="5">Glycosyltransferase family 2 protein</fullName>
    </submittedName>
    <submittedName>
        <fullName evidence="6">Glycosyltransferase, GT2 family</fullName>
    </submittedName>
</protein>
<dbReference type="EMBL" id="CP033926">
    <property type="protein sequence ID" value="AZB02266.1"/>
    <property type="molecule type" value="Genomic_DNA"/>
</dbReference>
<keyword evidence="2" id="KW-0328">Glycosyltransferase</keyword>
<dbReference type="PANTHER" id="PTHR43179">
    <property type="entry name" value="RHAMNOSYLTRANSFERASE WBBL"/>
    <property type="match status" value="1"/>
</dbReference>
<evidence type="ECO:0000313" key="6">
    <source>
        <dbReference type="EMBL" id="SIS31729.1"/>
    </source>
</evidence>
<keyword evidence="8" id="KW-1185">Reference proteome</keyword>
<comment type="similarity">
    <text evidence="1">Belongs to the glycosyltransferase 2 family.</text>
</comment>
<dbReference type="AlphaFoldDB" id="A0A1N7I3S9"/>
<feature type="domain" description="Glycosyltransferase 2-like" evidence="4">
    <location>
        <begin position="8"/>
        <end position="141"/>
    </location>
</feature>
<proteinExistence type="inferred from homology"/>
<dbReference type="STRING" id="112234.SAMN05421768_102541"/>
<evidence type="ECO:0000256" key="3">
    <source>
        <dbReference type="ARBA" id="ARBA00022679"/>
    </source>
</evidence>
<dbReference type="KEGG" id="cjt:EG359_09470"/>
<accession>A0A1N7I3S9</accession>
<reference evidence="5 8" key="2">
    <citation type="submission" date="2018-11" db="EMBL/GenBank/DDBJ databases">
        <title>Proposal to divide the Flavobacteriaceae and reorganize its genera based on Amino Acid Identity values calculated from whole genome sequences.</title>
        <authorList>
            <person name="Nicholson A.C."/>
            <person name="Gulvik C.A."/>
            <person name="Whitney A.M."/>
            <person name="Humrighouse B.W."/>
            <person name="Bell M."/>
            <person name="Holmes B."/>
            <person name="Steigerwalt A.G."/>
            <person name="Villarma A."/>
            <person name="Sheth M."/>
            <person name="Batra D."/>
            <person name="Pryor J."/>
            <person name="Bernardet J.-F."/>
            <person name="Hugo C."/>
            <person name="Kampfer P."/>
            <person name="Newman J."/>
            <person name="McQuiston J.R."/>
        </authorList>
    </citation>
    <scope>NUCLEOTIDE SEQUENCE [LARGE SCALE GENOMIC DNA]</scope>
    <source>
        <strain evidence="5 8">DSM 16927</strain>
    </source>
</reference>
<keyword evidence="3 6" id="KW-0808">Transferase</keyword>
<dbReference type="Pfam" id="PF00535">
    <property type="entry name" value="Glycos_transf_2"/>
    <property type="match status" value="1"/>
</dbReference>
<evidence type="ECO:0000313" key="7">
    <source>
        <dbReference type="Proteomes" id="UP000186106"/>
    </source>
</evidence>
<reference evidence="6 7" key="1">
    <citation type="submission" date="2017-01" db="EMBL/GenBank/DDBJ databases">
        <authorList>
            <person name="Mah S.A."/>
            <person name="Swanson W.J."/>
            <person name="Moy G.W."/>
            <person name="Vacquier V.D."/>
        </authorList>
    </citation>
    <scope>NUCLEOTIDE SEQUENCE [LARGE SCALE GENOMIC DNA]</scope>
    <source>
        <strain evidence="6 7">DSM 16927</strain>
    </source>
</reference>
<dbReference type="RefSeq" id="WP_076352765.1">
    <property type="nucleotide sequence ID" value="NZ_CP033926.1"/>
</dbReference>
<evidence type="ECO:0000313" key="8">
    <source>
        <dbReference type="Proteomes" id="UP000279541"/>
    </source>
</evidence>
<evidence type="ECO:0000256" key="1">
    <source>
        <dbReference type="ARBA" id="ARBA00006739"/>
    </source>
</evidence>
<dbReference type="Gene3D" id="3.90.550.10">
    <property type="entry name" value="Spore Coat Polysaccharide Biosynthesis Protein SpsA, Chain A"/>
    <property type="match status" value="1"/>
</dbReference>
<dbReference type="SUPFAM" id="SSF53448">
    <property type="entry name" value="Nucleotide-diphospho-sugar transferases"/>
    <property type="match status" value="1"/>
</dbReference>
<evidence type="ECO:0000259" key="4">
    <source>
        <dbReference type="Pfam" id="PF00535"/>
    </source>
</evidence>
<sequence length="268" mass="31064">MIIPFICVNYNSHEETIKYIDNVLLLDINGNTLIVVVDNSPTDVSFNILKKYVEEKSISENKVVIIKKENRGYFQGLNDGIEFAQKKGINNTYFVVGNNDITFEENFIIKLLSYHAEDADMVIAPDVITTEGSHENPHVIDKMSFLRKLKYDVYFSNFAVAKILGKIKSTERRFNPHDPIKKKIYMGIGALYILTPNFFKHYEKLSEEVFLYGEEAILTGQINKVNGNIIYDPELICYHNESSTTSKMNLKHKYKIVQKSYKIYRKYL</sequence>
<dbReference type="Proteomes" id="UP000279541">
    <property type="component" value="Chromosome"/>
</dbReference>
<dbReference type="PANTHER" id="PTHR43179:SF12">
    <property type="entry name" value="GALACTOFURANOSYLTRANSFERASE GLFT2"/>
    <property type="match status" value="1"/>
</dbReference>
<dbReference type="GO" id="GO:0016757">
    <property type="term" value="F:glycosyltransferase activity"/>
    <property type="evidence" value="ECO:0007669"/>
    <property type="project" value="UniProtKB-KW"/>
</dbReference>
<dbReference type="OrthoDB" id="9771846at2"/>